<feature type="transmembrane region" description="Helical" evidence="1">
    <location>
        <begin position="217"/>
        <end position="246"/>
    </location>
</feature>
<dbReference type="Proteomes" id="UP001286313">
    <property type="component" value="Unassembled WGS sequence"/>
</dbReference>
<dbReference type="AlphaFoldDB" id="A0AAE1C0M2"/>
<dbReference type="EMBL" id="JAWQEG010005194">
    <property type="protein sequence ID" value="KAK3858844.1"/>
    <property type="molecule type" value="Genomic_DNA"/>
</dbReference>
<evidence type="ECO:0000313" key="3">
    <source>
        <dbReference type="Proteomes" id="UP001286313"/>
    </source>
</evidence>
<protein>
    <submittedName>
        <fullName evidence="2">Uncharacterized protein</fullName>
    </submittedName>
</protein>
<keyword evidence="1" id="KW-0812">Transmembrane</keyword>
<keyword evidence="3" id="KW-1185">Reference proteome</keyword>
<comment type="caution">
    <text evidence="2">The sequence shown here is derived from an EMBL/GenBank/DDBJ whole genome shotgun (WGS) entry which is preliminary data.</text>
</comment>
<name>A0AAE1C0M2_PETCI</name>
<proteinExistence type="predicted"/>
<gene>
    <name evidence="2" type="ORF">Pcinc_034989</name>
</gene>
<sequence length="284" mass="32809">MYLLFSMMEWTMHHQKFRKKTALGAYVFFLVVILVWFGIILQPLRSSSSNYSVPNPSLGMDFTNISLPNNDVQLEVKFGIKRLTNYSWSMGFDVRSGKDAEKKVAYVWLYQDVIKNDVLNTHIRLWISCHGNSKRKFVAEPWEQQWDPSTDNQIKITLTQDEIIASTGLNYTFEESLGCRWDQWSSALAPFKLRLVCWRFDGYCPVVTQLCDQDKDIITFILVLDVLAFLCMGLFLGGSFAVFWVYTLNINVWQMVAVGLDEEKGGRRFALSLAVFRKGLNSQE</sequence>
<evidence type="ECO:0000313" key="2">
    <source>
        <dbReference type="EMBL" id="KAK3858844.1"/>
    </source>
</evidence>
<reference evidence="2" key="1">
    <citation type="submission" date="2023-10" db="EMBL/GenBank/DDBJ databases">
        <title>Genome assemblies of two species of porcelain crab, Petrolisthes cinctipes and Petrolisthes manimaculis (Anomura: Porcellanidae).</title>
        <authorList>
            <person name="Angst P."/>
        </authorList>
    </citation>
    <scope>NUCLEOTIDE SEQUENCE</scope>
    <source>
        <strain evidence="2">PB745_01</strain>
        <tissue evidence="2">Gill</tissue>
    </source>
</reference>
<feature type="transmembrane region" description="Helical" evidence="1">
    <location>
        <begin position="21"/>
        <end position="41"/>
    </location>
</feature>
<accession>A0AAE1C0M2</accession>
<organism evidence="2 3">
    <name type="scientific">Petrolisthes cinctipes</name>
    <name type="common">Flat porcelain crab</name>
    <dbReference type="NCBI Taxonomy" id="88211"/>
    <lineage>
        <taxon>Eukaryota</taxon>
        <taxon>Metazoa</taxon>
        <taxon>Ecdysozoa</taxon>
        <taxon>Arthropoda</taxon>
        <taxon>Crustacea</taxon>
        <taxon>Multicrustacea</taxon>
        <taxon>Malacostraca</taxon>
        <taxon>Eumalacostraca</taxon>
        <taxon>Eucarida</taxon>
        <taxon>Decapoda</taxon>
        <taxon>Pleocyemata</taxon>
        <taxon>Anomura</taxon>
        <taxon>Galatheoidea</taxon>
        <taxon>Porcellanidae</taxon>
        <taxon>Petrolisthes</taxon>
    </lineage>
</organism>
<keyword evidence="1" id="KW-0472">Membrane</keyword>
<keyword evidence="1" id="KW-1133">Transmembrane helix</keyword>
<evidence type="ECO:0000256" key="1">
    <source>
        <dbReference type="SAM" id="Phobius"/>
    </source>
</evidence>